<proteinExistence type="predicted"/>
<organism evidence="3 4">
    <name type="scientific">Eubacterium cellulosolvens (strain ATCC 43171 / JCM 9499 / 6)</name>
    <name type="common">Cillobacterium cellulosolvens</name>
    <dbReference type="NCBI Taxonomy" id="633697"/>
    <lineage>
        <taxon>Bacteria</taxon>
        <taxon>Bacillati</taxon>
        <taxon>Bacillota</taxon>
        <taxon>Clostridia</taxon>
        <taxon>Eubacteriales</taxon>
        <taxon>Eubacteriaceae</taxon>
        <taxon>Eubacterium</taxon>
    </lineage>
</organism>
<dbReference type="Gene3D" id="3.30.420.10">
    <property type="entry name" value="Ribonuclease H-like superfamily/Ribonuclease H"/>
    <property type="match status" value="1"/>
</dbReference>
<dbReference type="eggNOG" id="COG2826">
    <property type="taxonomic scope" value="Bacteria"/>
</dbReference>
<dbReference type="GO" id="GO:0032196">
    <property type="term" value="P:transposition"/>
    <property type="evidence" value="ECO:0007669"/>
    <property type="project" value="TreeGrafter"/>
</dbReference>
<dbReference type="InterPro" id="IPR051917">
    <property type="entry name" value="Transposase-Integrase"/>
</dbReference>
<dbReference type="GO" id="GO:0015074">
    <property type="term" value="P:DNA integration"/>
    <property type="evidence" value="ECO:0007669"/>
    <property type="project" value="InterPro"/>
</dbReference>
<keyword evidence="1" id="KW-0233">DNA recombination</keyword>
<name>I5ATR5_EUBC6</name>
<dbReference type="Proteomes" id="UP000005753">
    <property type="component" value="Chromosome"/>
</dbReference>
<dbReference type="AlphaFoldDB" id="I5ATR5"/>
<dbReference type="HOGENOM" id="CLU_046274_0_0_9"/>
<dbReference type="InterPro" id="IPR036397">
    <property type="entry name" value="RNaseH_sf"/>
</dbReference>
<accession>I5ATR5</accession>
<dbReference type="PANTHER" id="PTHR10948:SF23">
    <property type="entry name" value="TRANSPOSASE INSI FOR INSERTION SEQUENCE ELEMENT IS30A-RELATED"/>
    <property type="match status" value="1"/>
</dbReference>
<dbReference type="InterPro" id="IPR053392">
    <property type="entry name" value="Transposase_IS30-like"/>
</dbReference>
<evidence type="ECO:0000259" key="2">
    <source>
        <dbReference type="PROSITE" id="PS50994"/>
    </source>
</evidence>
<dbReference type="InterPro" id="IPR001584">
    <property type="entry name" value="Integrase_cat-core"/>
</dbReference>
<gene>
    <name evidence="3" type="ORF">EubceDRAFT1_1377</name>
</gene>
<reference evidence="3 4" key="2">
    <citation type="submission" date="2012-02" db="EMBL/GenBank/DDBJ databases">
        <title>Improved High-Quality Draft sequence of Eubacterium cellulosolvens 6.</title>
        <authorList>
            <consortium name="US DOE Joint Genome Institute"/>
            <person name="Lucas S."/>
            <person name="Han J."/>
            <person name="Lapidus A."/>
            <person name="Cheng J.-F."/>
            <person name="Goodwin L."/>
            <person name="Pitluck S."/>
            <person name="Peters L."/>
            <person name="Mikhailova N."/>
            <person name="Gu W."/>
            <person name="Detter J.C."/>
            <person name="Han C."/>
            <person name="Tapia R."/>
            <person name="Land M."/>
            <person name="Hauser L."/>
            <person name="Kyrpides N."/>
            <person name="Ivanova N."/>
            <person name="Pagani I."/>
            <person name="Johnson E."/>
            <person name="Mukhopadhyay B."/>
            <person name="Anderson I."/>
            <person name="Woyke T."/>
        </authorList>
    </citation>
    <scope>NUCLEOTIDE SEQUENCE [LARGE SCALE GENOMIC DNA]</scope>
    <source>
        <strain evidence="3 4">6</strain>
    </source>
</reference>
<reference evidence="3 4" key="1">
    <citation type="submission" date="2010-08" db="EMBL/GenBank/DDBJ databases">
        <authorList>
            <consortium name="US DOE Joint Genome Institute (JGI-PGF)"/>
            <person name="Lucas S."/>
            <person name="Copeland A."/>
            <person name="Lapidus A."/>
            <person name="Cheng J.-F."/>
            <person name="Bruce D."/>
            <person name="Goodwin L."/>
            <person name="Pitluck S."/>
            <person name="Land M.L."/>
            <person name="Hauser L."/>
            <person name="Chang Y.-J."/>
            <person name="Anderson I.J."/>
            <person name="Johnson E."/>
            <person name="Mulhopadhyay B."/>
            <person name="Kyrpides N."/>
            <person name="Woyke T.J."/>
        </authorList>
    </citation>
    <scope>NUCLEOTIDE SEQUENCE [LARGE SCALE GENOMIC DNA]</scope>
    <source>
        <strain evidence="3 4">6</strain>
    </source>
</reference>
<dbReference type="Pfam" id="PF13936">
    <property type="entry name" value="HTH_38"/>
    <property type="match status" value="1"/>
</dbReference>
<dbReference type="GO" id="GO:0005829">
    <property type="term" value="C:cytosol"/>
    <property type="evidence" value="ECO:0007669"/>
    <property type="project" value="TreeGrafter"/>
</dbReference>
<evidence type="ECO:0000313" key="4">
    <source>
        <dbReference type="Proteomes" id="UP000005753"/>
    </source>
</evidence>
<dbReference type="SUPFAM" id="SSF53098">
    <property type="entry name" value="Ribonuclease H-like"/>
    <property type="match status" value="1"/>
</dbReference>
<evidence type="ECO:0000313" key="3">
    <source>
        <dbReference type="EMBL" id="EIM57188.1"/>
    </source>
</evidence>
<dbReference type="GO" id="GO:0004803">
    <property type="term" value="F:transposase activity"/>
    <property type="evidence" value="ECO:0007669"/>
    <property type="project" value="TreeGrafter"/>
</dbReference>
<dbReference type="EMBL" id="CM001487">
    <property type="protein sequence ID" value="EIM57188.1"/>
    <property type="molecule type" value="Genomic_DNA"/>
</dbReference>
<dbReference type="GO" id="GO:0006310">
    <property type="term" value="P:DNA recombination"/>
    <property type="evidence" value="ECO:0007669"/>
    <property type="project" value="UniProtKB-KW"/>
</dbReference>
<feature type="domain" description="Integrase catalytic" evidence="2">
    <location>
        <begin position="261"/>
        <end position="425"/>
    </location>
</feature>
<dbReference type="GO" id="GO:0003676">
    <property type="term" value="F:nucleic acid binding"/>
    <property type="evidence" value="ECO:0007669"/>
    <property type="project" value="InterPro"/>
</dbReference>
<dbReference type="NCBIfam" id="NF033563">
    <property type="entry name" value="transpos_IS30"/>
    <property type="match status" value="1"/>
</dbReference>
<evidence type="ECO:0000256" key="1">
    <source>
        <dbReference type="ARBA" id="ARBA00023172"/>
    </source>
</evidence>
<keyword evidence="4" id="KW-1185">Reference proteome</keyword>
<protein>
    <submittedName>
        <fullName evidence="3">Transposase, IS30 family</fullName>
    </submittedName>
</protein>
<dbReference type="PROSITE" id="PS50994">
    <property type="entry name" value="INTEGRASE"/>
    <property type="match status" value="1"/>
</dbReference>
<dbReference type="InterPro" id="IPR025246">
    <property type="entry name" value="IS30-like_HTH"/>
</dbReference>
<sequence>MDMIRLKLLLTAVEGLTMSKYIPGNQKHLTLEDRIFIQNSLNQGITFKEIAKYLCKDPSTISKEVKGRRRTDWYHKGTFYNAHNFCVHRYHCKKTNACNKILLCGVKCTSCPTCNQTCKDFEKERCSRLDKAPYVCNGCDKPIHKCTIAQKYNYNAKAADRTYHTTLSDSRAGLNMTKHELRQKDKIISPLIEQGQSPYQIITNHPELDMSVRTLYHLIDSGVLTSRNIDLKRKVKFKPRKCHKTQITDRTVFVNRTYDDFTQLGLSSFVEMDTVHSNRESKKTLLTFFFTEEKLFLAFLLNRCTKGAVRAVYDRLEKRMGTELFLERFEFVLTDRGAEFGDPEALETGINGFQRSSIYYCDPMRSGQKGGLEQAHTMLRDVLPKGTSFEFLTQWDVNQIVNHMNSTPRESLGGRTPYDVALEHFGEETIKAFQLKPIAPDEVNLTPKLIRFNK</sequence>
<dbReference type="PANTHER" id="PTHR10948">
    <property type="entry name" value="TRANSPOSASE"/>
    <property type="match status" value="1"/>
</dbReference>
<dbReference type="InterPro" id="IPR012337">
    <property type="entry name" value="RNaseH-like_sf"/>
</dbReference>